<keyword evidence="2" id="KW-1185">Reference proteome</keyword>
<dbReference type="AlphaFoldDB" id="A0A1W6N172"/>
<protein>
    <submittedName>
        <fullName evidence="1">Uncharacterized protein</fullName>
    </submittedName>
</protein>
<dbReference type="EMBL" id="CP019948">
    <property type="protein sequence ID" value="ARN83563.1"/>
    <property type="molecule type" value="Genomic_DNA"/>
</dbReference>
<reference evidence="1 2" key="1">
    <citation type="submission" date="2017-02" db="EMBL/GenBank/DDBJ databases">
        <authorList>
            <person name="Peterson S.W."/>
        </authorList>
    </citation>
    <scope>NUCLEOTIDE SEQUENCE [LARGE SCALE GENOMIC DNA]</scope>
    <source>
        <strain evidence="1 2">S285</strain>
    </source>
</reference>
<proteinExistence type="predicted"/>
<organism evidence="1 2">
    <name type="scientific">Methylocystis bryophila</name>
    <dbReference type="NCBI Taxonomy" id="655015"/>
    <lineage>
        <taxon>Bacteria</taxon>
        <taxon>Pseudomonadati</taxon>
        <taxon>Pseudomonadota</taxon>
        <taxon>Alphaproteobacteria</taxon>
        <taxon>Hyphomicrobiales</taxon>
        <taxon>Methylocystaceae</taxon>
        <taxon>Methylocystis</taxon>
    </lineage>
</organism>
<dbReference type="OrthoDB" id="7874543at2"/>
<sequence>MALSILCFLGAETKAEPGGSAPSRGAGSAAQNLAPSDRSYLNISPIFSELVLFSAPGGFGVVFEKTENTGTFYIREMVPKGESAERWSQMITVTGAQGLAANPGVTAQSFLERMADGFKQACPTTFSAKPLGEKRISGHEAFVLLAGCGALQAQGAAHSEAALLIGVKGAQDYYTIQWAERGAASNEPLDLSGAKWQERLAKLEPIKFCLRKAGEAPPYPSCIAQK</sequence>
<dbReference type="Proteomes" id="UP000193978">
    <property type="component" value="Chromosome"/>
</dbReference>
<dbReference type="KEGG" id="mbry:B1812_10550"/>
<name>A0A1W6N172_9HYPH</name>
<evidence type="ECO:0000313" key="2">
    <source>
        <dbReference type="Proteomes" id="UP000193978"/>
    </source>
</evidence>
<gene>
    <name evidence="1" type="ORF">B1812_10550</name>
</gene>
<evidence type="ECO:0000313" key="1">
    <source>
        <dbReference type="EMBL" id="ARN83563.1"/>
    </source>
</evidence>
<accession>A0A1W6N172</accession>
<dbReference type="STRING" id="655015.B1812_10550"/>